<dbReference type="EnsemblPlants" id="AVESA.00010b.r2.2DG0395510.1">
    <property type="protein sequence ID" value="AVESA.00010b.r2.2DG0395510.1.CDS"/>
    <property type="gene ID" value="AVESA.00010b.r2.2DG0395510"/>
</dbReference>
<sequence length="367" mass="41402">MSREKSSEVIEQDGGVSNFIGAFGRELSLKCLLRLSRSDYGFVASLSRDMRSLVRSGDIYRLRLQQGVVEHWVYLGCYAKEWHAYDPYRGRWMQLPSMPADECFTASDKESLAVGTELLVFGMSHTVFGMAHTVLRYSILTNSWTQDGPMNSPRCLFGSTSVGKKAYVAGGIAPTGEKLSSAEMYDSEAHTWTPLPSMTRARMMCSVVFMDGKLYAIGGSGINGEALTCGEEYDFKGRSWRVIDNMYEHQPEVRCPPTAVVNNKLYVADFSTKNVRKYDKQNNKWITLGKLPQRSRVINPSYESWSLHFRACGDRLLLIGDPSPRTCNDRMVELNSWVPDEQPLVWNLMARRPGYGDFVYNAAVMSC</sequence>
<protein>
    <submittedName>
        <fullName evidence="1">Uncharacterized protein</fullName>
    </submittedName>
</protein>
<proteinExistence type="predicted"/>
<organism evidence="1 2">
    <name type="scientific">Avena sativa</name>
    <name type="common">Oat</name>
    <dbReference type="NCBI Taxonomy" id="4498"/>
    <lineage>
        <taxon>Eukaryota</taxon>
        <taxon>Viridiplantae</taxon>
        <taxon>Streptophyta</taxon>
        <taxon>Embryophyta</taxon>
        <taxon>Tracheophyta</taxon>
        <taxon>Spermatophyta</taxon>
        <taxon>Magnoliopsida</taxon>
        <taxon>Liliopsida</taxon>
        <taxon>Poales</taxon>
        <taxon>Poaceae</taxon>
        <taxon>BOP clade</taxon>
        <taxon>Pooideae</taxon>
        <taxon>Poodae</taxon>
        <taxon>Poeae</taxon>
        <taxon>Poeae Chloroplast Group 1 (Aveneae type)</taxon>
        <taxon>Aveninae</taxon>
        <taxon>Avena</taxon>
    </lineage>
</organism>
<keyword evidence="2" id="KW-1185">Reference proteome</keyword>
<accession>A0ACD5V8W7</accession>
<reference evidence="1" key="1">
    <citation type="submission" date="2021-05" db="EMBL/GenBank/DDBJ databases">
        <authorList>
            <person name="Scholz U."/>
            <person name="Mascher M."/>
            <person name="Fiebig A."/>
        </authorList>
    </citation>
    <scope>NUCLEOTIDE SEQUENCE [LARGE SCALE GENOMIC DNA]</scope>
</reference>
<evidence type="ECO:0000313" key="1">
    <source>
        <dbReference type="EnsemblPlants" id="AVESA.00010b.r2.2DG0395510.1.CDS"/>
    </source>
</evidence>
<dbReference type="Proteomes" id="UP001732700">
    <property type="component" value="Chromosome 2D"/>
</dbReference>
<name>A0ACD5V8W7_AVESA</name>
<reference evidence="1" key="2">
    <citation type="submission" date="2025-09" db="UniProtKB">
        <authorList>
            <consortium name="EnsemblPlants"/>
        </authorList>
    </citation>
    <scope>IDENTIFICATION</scope>
</reference>
<evidence type="ECO:0000313" key="2">
    <source>
        <dbReference type="Proteomes" id="UP001732700"/>
    </source>
</evidence>